<feature type="non-terminal residue" evidence="1">
    <location>
        <position position="1"/>
    </location>
</feature>
<organism evidence="1 2">
    <name type="scientific">Cochliobolus heterostrophus (strain C5 / ATCC 48332 / race O)</name>
    <name type="common">Southern corn leaf blight fungus</name>
    <name type="synonym">Bipolaris maydis</name>
    <dbReference type="NCBI Taxonomy" id="701091"/>
    <lineage>
        <taxon>Eukaryota</taxon>
        <taxon>Fungi</taxon>
        <taxon>Dikarya</taxon>
        <taxon>Ascomycota</taxon>
        <taxon>Pezizomycotina</taxon>
        <taxon>Dothideomycetes</taxon>
        <taxon>Pleosporomycetidae</taxon>
        <taxon>Pleosporales</taxon>
        <taxon>Pleosporineae</taxon>
        <taxon>Pleosporaceae</taxon>
        <taxon>Bipolaris</taxon>
    </lineage>
</organism>
<sequence length="67" mass="7919">IPVVSTRCHLDVLSQDSVRIGWTEKGTRGRFGYLLSSYTLDYYWSRFYLLLTRADRHSLCDWESNTL</sequence>
<evidence type="ECO:0000313" key="1">
    <source>
        <dbReference type="EMBL" id="EMD94306.1"/>
    </source>
</evidence>
<dbReference type="Proteomes" id="UP000016936">
    <property type="component" value="Unassembled WGS sequence"/>
</dbReference>
<dbReference type="EMBL" id="KB445572">
    <property type="protein sequence ID" value="EMD94306.1"/>
    <property type="molecule type" value="Genomic_DNA"/>
</dbReference>
<feature type="non-terminal residue" evidence="1">
    <location>
        <position position="67"/>
    </location>
</feature>
<accession>M2UL24</accession>
<reference evidence="1 2" key="1">
    <citation type="journal article" date="2012" name="PLoS Pathog.">
        <title>Diverse lifestyles and strategies of plant pathogenesis encoded in the genomes of eighteen Dothideomycetes fungi.</title>
        <authorList>
            <person name="Ohm R.A."/>
            <person name="Feau N."/>
            <person name="Henrissat B."/>
            <person name="Schoch C.L."/>
            <person name="Horwitz B.A."/>
            <person name="Barry K.W."/>
            <person name="Condon B.J."/>
            <person name="Copeland A.C."/>
            <person name="Dhillon B."/>
            <person name="Glaser F."/>
            <person name="Hesse C.N."/>
            <person name="Kosti I."/>
            <person name="LaButti K."/>
            <person name="Lindquist E.A."/>
            <person name="Lucas S."/>
            <person name="Salamov A.A."/>
            <person name="Bradshaw R.E."/>
            <person name="Ciuffetti L."/>
            <person name="Hamelin R.C."/>
            <person name="Kema G.H.J."/>
            <person name="Lawrence C."/>
            <person name="Scott J.A."/>
            <person name="Spatafora J.W."/>
            <person name="Turgeon B.G."/>
            <person name="de Wit P.J.G.M."/>
            <person name="Zhong S."/>
            <person name="Goodwin S.B."/>
            <person name="Grigoriev I.V."/>
        </authorList>
    </citation>
    <scope>NUCLEOTIDE SEQUENCE [LARGE SCALE GENOMIC DNA]</scope>
    <source>
        <strain evidence="2">C5 / ATCC 48332 / race O</strain>
    </source>
</reference>
<name>M2UL24_COCH5</name>
<protein>
    <submittedName>
        <fullName evidence="1">Uncharacterized protein</fullName>
    </submittedName>
</protein>
<dbReference type="OrthoDB" id="3681517at2759"/>
<keyword evidence="2" id="KW-1185">Reference proteome</keyword>
<dbReference type="HOGENOM" id="CLU_2605676_0_0_1"/>
<evidence type="ECO:0000313" key="2">
    <source>
        <dbReference type="Proteomes" id="UP000016936"/>
    </source>
</evidence>
<dbReference type="AlphaFoldDB" id="M2UL24"/>
<gene>
    <name evidence="1" type="ORF">COCHEDRAFT_1020309</name>
</gene>
<reference evidence="2" key="2">
    <citation type="journal article" date="2013" name="PLoS Genet.">
        <title>Comparative genome structure, secondary metabolite, and effector coding capacity across Cochliobolus pathogens.</title>
        <authorList>
            <person name="Condon B.J."/>
            <person name="Leng Y."/>
            <person name="Wu D."/>
            <person name="Bushley K.E."/>
            <person name="Ohm R.A."/>
            <person name="Otillar R."/>
            <person name="Martin J."/>
            <person name="Schackwitz W."/>
            <person name="Grimwood J."/>
            <person name="MohdZainudin N."/>
            <person name="Xue C."/>
            <person name="Wang R."/>
            <person name="Manning V.A."/>
            <person name="Dhillon B."/>
            <person name="Tu Z.J."/>
            <person name="Steffenson B.J."/>
            <person name="Salamov A."/>
            <person name="Sun H."/>
            <person name="Lowry S."/>
            <person name="LaButti K."/>
            <person name="Han J."/>
            <person name="Copeland A."/>
            <person name="Lindquist E."/>
            <person name="Barry K."/>
            <person name="Schmutz J."/>
            <person name="Baker S.E."/>
            <person name="Ciuffetti L.M."/>
            <person name="Grigoriev I.V."/>
            <person name="Zhong S."/>
            <person name="Turgeon B.G."/>
        </authorList>
    </citation>
    <scope>NUCLEOTIDE SEQUENCE [LARGE SCALE GENOMIC DNA]</scope>
    <source>
        <strain evidence="2">C5 / ATCC 48332 / race O</strain>
    </source>
</reference>
<proteinExistence type="predicted"/>